<dbReference type="Proteomes" id="UP001610063">
    <property type="component" value="Unassembled WGS sequence"/>
</dbReference>
<feature type="domain" description="Glycosyltransferase 2-like" evidence="1">
    <location>
        <begin position="10"/>
        <end position="168"/>
    </location>
</feature>
<sequence length="291" mass="33031">MSNLLNPDVSVIVPCYNGEDYISETIQSVLDQSYESLELIIVDDGSLDRTGDVIAQCSDARLRYFRTKNCGVSHARNFGIGMARGEFIAFLDADDLFMPENLSVKIGFLREHLDMDLVHAPEIIFDGNTGAHQRVSSGLGGTVLSELLLLEKTVIHSPSSVLVRRKLLAATGLFDERLSVSADWDMWVRMALVTPFGFLGSPYTKYRLHQNQMHSNIGQMEKDMSTSFDKLQTLGVWRNKKALRRSKAKLFLTLCLCYIKDEPRFLRSLHFLLRSLINTPSVLFVYLRKRF</sequence>
<dbReference type="InterPro" id="IPR029044">
    <property type="entry name" value="Nucleotide-diphossugar_trans"/>
</dbReference>
<dbReference type="InterPro" id="IPR001173">
    <property type="entry name" value="Glyco_trans_2-like"/>
</dbReference>
<dbReference type="Gene3D" id="3.90.550.10">
    <property type="entry name" value="Spore Coat Polysaccharide Biosynthesis Protein SpsA, Chain A"/>
    <property type="match status" value="1"/>
</dbReference>
<dbReference type="EC" id="2.4.-.-" evidence="2"/>
<keyword evidence="3" id="KW-1185">Reference proteome</keyword>
<accession>A0ABW7NB52</accession>
<dbReference type="SUPFAM" id="SSF53448">
    <property type="entry name" value="Nucleotide-diphospho-sugar transferases"/>
    <property type="match status" value="1"/>
</dbReference>
<dbReference type="EMBL" id="JBIPKE010000018">
    <property type="protein sequence ID" value="MFH6984764.1"/>
    <property type="molecule type" value="Genomic_DNA"/>
</dbReference>
<keyword evidence="2" id="KW-0328">Glycosyltransferase</keyword>
<reference evidence="2 3" key="1">
    <citation type="journal article" date="2013" name="Int. J. Syst. Evol. Microbiol.">
        <title>Marinoscillum luteum sp. nov., isolated from marine sediment.</title>
        <authorList>
            <person name="Cha I.T."/>
            <person name="Park S.J."/>
            <person name="Kim S.J."/>
            <person name="Kim J.G."/>
            <person name="Jung M.Y."/>
            <person name="Shin K.S."/>
            <person name="Kwon K.K."/>
            <person name="Yang S.H."/>
            <person name="Seo Y.S."/>
            <person name="Rhee S.K."/>
        </authorList>
    </citation>
    <scope>NUCLEOTIDE SEQUENCE [LARGE SCALE GENOMIC DNA]</scope>
    <source>
        <strain evidence="2 3">KCTC 23939</strain>
    </source>
</reference>
<name>A0ABW7NB52_9BACT</name>
<proteinExistence type="predicted"/>
<gene>
    <name evidence="2" type="ORF">ACHKAR_15010</name>
</gene>
<comment type="caution">
    <text evidence="2">The sequence shown here is derived from an EMBL/GenBank/DDBJ whole genome shotgun (WGS) entry which is preliminary data.</text>
</comment>
<protein>
    <submittedName>
        <fullName evidence="2">Glycosyltransferase</fullName>
        <ecNumber evidence="2">2.4.-.-</ecNumber>
    </submittedName>
</protein>
<dbReference type="GO" id="GO:0016757">
    <property type="term" value="F:glycosyltransferase activity"/>
    <property type="evidence" value="ECO:0007669"/>
    <property type="project" value="UniProtKB-KW"/>
</dbReference>
<dbReference type="RefSeq" id="WP_395418197.1">
    <property type="nucleotide sequence ID" value="NZ_JBIPKE010000018.1"/>
</dbReference>
<dbReference type="Pfam" id="PF00535">
    <property type="entry name" value="Glycos_transf_2"/>
    <property type="match status" value="1"/>
</dbReference>
<organism evidence="2 3">
    <name type="scientific">Marinoscillum luteum</name>
    <dbReference type="NCBI Taxonomy" id="861051"/>
    <lineage>
        <taxon>Bacteria</taxon>
        <taxon>Pseudomonadati</taxon>
        <taxon>Bacteroidota</taxon>
        <taxon>Cytophagia</taxon>
        <taxon>Cytophagales</taxon>
        <taxon>Reichenbachiellaceae</taxon>
        <taxon>Marinoscillum</taxon>
    </lineage>
</organism>
<dbReference type="PANTHER" id="PTHR22916">
    <property type="entry name" value="GLYCOSYLTRANSFERASE"/>
    <property type="match status" value="1"/>
</dbReference>
<evidence type="ECO:0000313" key="2">
    <source>
        <dbReference type="EMBL" id="MFH6984764.1"/>
    </source>
</evidence>
<dbReference type="PANTHER" id="PTHR22916:SF3">
    <property type="entry name" value="UDP-GLCNAC:BETAGAL BETA-1,3-N-ACETYLGLUCOSAMINYLTRANSFERASE-LIKE PROTEIN 1"/>
    <property type="match status" value="1"/>
</dbReference>
<evidence type="ECO:0000313" key="3">
    <source>
        <dbReference type="Proteomes" id="UP001610063"/>
    </source>
</evidence>
<keyword evidence="2" id="KW-0808">Transferase</keyword>
<evidence type="ECO:0000259" key="1">
    <source>
        <dbReference type="Pfam" id="PF00535"/>
    </source>
</evidence>